<dbReference type="InterPro" id="IPR011051">
    <property type="entry name" value="RmlC_Cupin_sf"/>
</dbReference>
<dbReference type="InterPro" id="IPR012093">
    <property type="entry name" value="Pirin"/>
</dbReference>
<name>A0AAN7YZJ2_9MYCE</name>
<feature type="binding site" evidence="2">
    <location>
        <position position="62"/>
    </location>
    <ligand>
        <name>Fe cation</name>
        <dbReference type="ChEBI" id="CHEBI:24875"/>
    </ligand>
</feature>
<evidence type="ECO:0000313" key="7">
    <source>
        <dbReference type="Proteomes" id="UP001344447"/>
    </source>
</evidence>
<dbReference type="EMBL" id="JAVFKY010000001">
    <property type="protein sequence ID" value="KAK5584136.1"/>
    <property type="molecule type" value="Genomic_DNA"/>
</dbReference>
<dbReference type="PANTHER" id="PTHR13903">
    <property type="entry name" value="PIRIN-RELATED"/>
    <property type="match status" value="1"/>
</dbReference>
<dbReference type="PANTHER" id="PTHR13903:SF8">
    <property type="entry name" value="PIRIN"/>
    <property type="match status" value="1"/>
</dbReference>
<accession>A0AAN7YZJ2</accession>
<dbReference type="CDD" id="cd02909">
    <property type="entry name" value="cupin_pirin_N"/>
    <property type="match status" value="1"/>
</dbReference>
<keyword evidence="7" id="KW-1185">Reference proteome</keyword>
<evidence type="ECO:0000313" key="6">
    <source>
        <dbReference type="EMBL" id="KAK5584136.1"/>
    </source>
</evidence>
<dbReference type="Pfam" id="PF02678">
    <property type="entry name" value="Pirin"/>
    <property type="match status" value="1"/>
</dbReference>
<feature type="binding site" evidence="2">
    <location>
        <position position="64"/>
    </location>
    <ligand>
        <name>Fe cation</name>
        <dbReference type="ChEBI" id="CHEBI:24875"/>
    </ligand>
</feature>
<dbReference type="CDD" id="cd02247">
    <property type="entry name" value="cupin_pirin_C"/>
    <property type="match status" value="1"/>
</dbReference>
<gene>
    <name evidence="6" type="ORF">RB653_005743</name>
</gene>
<dbReference type="Gene3D" id="2.60.120.10">
    <property type="entry name" value="Jelly Rolls"/>
    <property type="match status" value="2"/>
</dbReference>
<dbReference type="SUPFAM" id="SSF51182">
    <property type="entry name" value="RmlC-like cupins"/>
    <property type="match status" value="1"/>
</dbReference>
<dbReference type="Pfam" id="PF05726">
    <property type="entry name" value="Pirin_C"/>
    <property type="match status" value="1"/>
</dbReference>
<dbReference type="AlphaFoldDB" id="A0AAN7YZJ2"/>
<sequence length="295" mass="32941">MSSVSRKVANVAKGYKTKDGAGVSLLRVIGGPIPSKSVDPFLMLDAFKSENPNDYIAGFPSHPHRGQQTLTYMIEGFMEHKDNKGNKGILKPGMVQVMNAARGIIHSEMPKQVEGKMFGFQFWLNLAAVDKMSEPWYKDIPSEQIPEVNTSDKKVRVVAGHYEGVEGVVKGLRVNPIFLDVKLEPNTKISVDIPDFDHNSFIYVFEGEGKFGPEGYEKIVGDQHIGVLENKDRVTIADDEIIPNKLDAIAGENGVRFLFLSAKPIREPIVQHGPFVMNTQKEIQQAFFDYQMGRF</sequence>
<dbReference type="InterPro" id="IPR014710">
    <property type="entry name" value="RmlC-like_jellyroll"/>
</dbReference>
<proteinExistence type="inferred from homology"/>
<feature type="domain" description="Pirin N-terminal" evidence="4">
    <location>
        <begin position="33"/>
        <end position="124"/>
    </location>
</feature>
<comment type="similarity">
    <text evidence="1 3">Belongs to the pirin family.</text>
</comment>
<dbReference type="Proteomes" id="UP001344447">
    <property type="component" value="Unassembled WGS sequence"/>
</dbReference>
<evidence type="ECO:0000256" key="2">
    <source>
        <dbReference type="PIRSR" id="PIRSR006232-1"/>
    </source>
</evidence>
<evidence type="ECO:0008006" key="8">
    <source>
        <dbReference type="Google" id="ProtNLM"/>
    </source>
</evidence>
<feature type="binding site" evidence="2">
    <location>
        <position position="106"/>
    </location>
    <ligand>
        <name>Fe cation</name>
        <dbReference type="ChEBI" id="CHEBI:24875"/>
    </ligand>
</feature>
<keyword evidence="2" id="KW-0408">Iron</keyword>
<feature type="domain" description="Pirin C-terminal" evidence="5">
    <location>
        <begin position="179"/>
        <end position="295"/>
    </location>
</feature>
<dbReference type="PIRSF" id="PIRSF006232">
    <property type="entry name" value="Pirin"/>
    <property type="match status" value="1"/>
</dbReference>
<comment type="caution">
    <text evidence="6">The sequence shown here is derived from an EMBL/GenBank/DDBJ whole genome shotgun (WGS) entry which is preliminary data.</text>
</comment>
<protein>
    <recommendedName>
        <fullName evidence="8">Pirin family protein</fullName>
    </recommendedName>
</protein>
<reference evidence="6 7" key="1">
    <citation type="submission" date="2023-11" db="EMBL/GenBank/DDBJ databases">
        <title>Dfirmibasis_genome.</title>
        <authorList>
            <person name="Edelbroek B."/>
            <person name="Kjellin J."/>
            <person name="Jerlstrom-Hultqvist J."/>
            <person name="Soderbom F."/>
        </authorList>
    </citation>
    <scope>NUCLEOTIDE SEQUENCE [LARGE SCALE GENOMIC DNA]</scope>
    <source>
        <strain evidence="6 7">TNS-C-14</strain>
    </source>
</reference>
<dbReference type="InterPro" id="IPR008778">
    <property type="entry name" value="Pirin_C_dom"/>
</dbReference>
<dbReference type="InterPro" id="IPR003829">
    <property type="entry name" value="Pirin_N_dom"/>
</dbReference>
<evidence type="ECO:0000256" key="1">
    <source>
        <dbReference type="ARBA" id="ARBA00008416"/>
    </source>
</evidence>
<evidence type="ECO:0000259" key="5">
    <source>
        <dbReference type="Pfam" id="PF05726"/>
    </source>
</evidence>
<keyword evidence="2" id="KW-0479">Metal-binding</keyword>
<feature type="binding site" evidence="2">
    <location>
        <position position="108"/>
    </location>
    <ligand>
        <name>Fe cation</name>
        <dbReference type="ChEBI" id="CHEBI:24875"/>
    </ligand>
</feature>
<evidence type="ECO:0000259" key="4">
    <source>
        <dbReference type="Pfam" id="PF02678"/>
    </source>
</evidence>
<dbReference type="GO" id="GO:0046872">
    <property type="term" value="F:metal ion binding"/>
    <property type="evidence" value="ECO:0007669"/>
    <property type="project" value="UniProtKB-KW"/>
</dbReference>
<organism evidence="6 7">
    <name type="scientific">Dictyostelium firmibasis</name>
    <dbReference type="NCBI Taxonomy" id="79012"/>
    <lineage>
        <taxon>Eukaryota</taxon>
        <taxon>Amoebozoa</taxon>
        <taxon>Evosea</taxon>
        <taxon>Eumycetozoa</taxon>
        <taxon>Dictyostelia</taxon>
        <taxon>Dictyosteliales</taxon>
        <taxon>Dictyosteliaceae</taxon>
        <taxon>Dictyostelium</taxon>
    </lineage>
</organism>
<evidence type="ECO:0000256" key="3">
    <source>
        <dbReference type="RuleBase" id="RU003457"/>
    </source>
</evidence>
<comment type="cofactor">
    <cofactor evidence="2">
        <name>Fe cation</name>
        <dbReference type="ChEBI" id="CHEBI:24875"/>
    </cofactor>
    <text evidence="2">Binds 1 Fe cation per subunit.</text>
</comment>